<accession>A0A1H3QD29</accession>
<feature type="domain" description="SLH" evidence="3">
    <location>
        <begin position="366"/>
        <end position="429"/>
    </location>
</feature>
<dbReference type="STRING" id="415015.SAMN05660462_01893"/>
<evidence type="ECO:0000313" key="5">
    <source>
        <dbReference type="Proteomes" id="UP000198625"/>
    </source>
</evidence>
<dbReference type="OrthoDB" id="1703838at2"/>
<dbReference type="RefSeq" id="WP_091730316.1">
    <property type="nucleotide sequence ID" value="NZ_FNQE01000019.1"/>
</dbReference>
<feature type="signal peptide" evidence="2">
    <location>
        <begin position="1"/>
        <end position="24"/>
    </location>
</feature>
<evidence type="ECO:0000259" key="3">
    <source>
        <dbReference type="PROSITE" id="PS51272"/>
    </source>
</evidence>
<sequence length="504" mass="56456">MLKKIISFSLILALILSCGIYASAEKPVPKSLDKPDSLTIRDDDGILRATWTNPQSIIQATKDVTDGEYEQNASLYYLFDWKKNDGNWNVCPSPNDPNFNDIPHGYFYMNMPNIMIDNSGTSETFFVTWHFDPNDISGSFDLKNNTYYFRMRYVLESNYSEFNSIYSPYSSEFAIGKNANSNAPTKLDPPTNLKVEVKKDNNGKPYFQLNWDIPNSVAEADKFFPVYHVIDFKIGNGQWLSERLSWDWMPVAPSQQLQSSDTLDPVEKQLTDKVVIEENVYYFRVAFEGEPTTSGTNIRSGFSNIASTKVQAYSNASNWAKPELDKANDYGLIPGILKGADMTKPITREEFAELAVKLYEKTTGNAAQATSPNPFTDTKNTEILKAYNIGVTVGTSATTFSPKTLINREQMATMLSRTIRAMVPNADFSTAGAPIFNDEKHISAYALEHVKYMSKNGIILGSNGNFMPKAVTPAQEAEGYARATREQAIAMSVRTFEKYNSNGN</sequence>
<dbReference type="AlphaFoldDB" id="A0A1H3QD29"/>
<dbReference type="Proteomes" id="UP000198625">
    <property type="component" value="Unassembled WGS sequence"/>
</dbReference>
<evidence type="ECO:0000313" key="4">
    <source>
        <dbReference type="EMBL" id="SDZ10978.1"/>
    </source>
</evidence>
<evidence type="ECO:0000256" key="2">
    <source>
        <dbReference type="SAM" id="SignalP"/>
    </source>
</evidence>
<keyword evidence="5" id="KW-1185">Reference proteome</keyword>
<dbReference type="EMBL" id="FNQE01000019">
    <property type="protein sequence ID" value="SDZ10978.1"/>
    <property type="molecule type" value="Genomic_DNA"/>
</dbReference>
<proteinExistence type="predicted"/>
<keyword evidence="1" id="KW-0677">Repeat</keyword>
<name>A0A1H3QD29_9FIRM</name>
<evidence type="ECO:0000256" key="1">
    <source>
        <dbReference type="ARBA" id="ARBA00022737"/>
    </source>
</evidence>
<keyword evidence="2" id="KW-0732">Signal</keyword>
<dbReference type="Pfam" id="PF00395">
    <property type="entry name" value="SLH"/>
    <property type="match status" value="2"/>
</dbReference>
<dbReference type="InterPro" id="IPR001119">
    <property type="entry name" value="SLH_dom"/>
</dbReference>
<organism evidence="4 5">
    <name type="scientific">Proteiniborus ethanoligenes</name>
    <dbReference type="NCBI Taxonomy" id="415015"/>
    <lineage>
        <taxon>Bacteria</taxon>
        <taxon>Bacillati</taxon>
        <taxon>Bacillota</taxon>
        <taxon>Clostridia</taxon>
        <taxon>Eubacteriales</taxon>
        <taxon>Proteiniborus</taxon>
    </lineage>
</organism>
<protein>
    <recommendedName>
        <fullName evidence="3">SLH domain-containing protein</fullName>
    </recommendedName>
</protein>
<dbReference type="PROSITE" id="PS51272">
    <property type="entry name" value="SLH"/>
    <property type="match status" value="1"/>
</dbReference>
<feature type="chain" id="PRO_5011736737" description="SLH domain-containing protein" evidence="2">
    <location>
        <begin position="25"/>
        <end position="504"/>
    </location>
</feature>
<gene>
    <name evidence="4" type="ORF">SAMN05660462_01893</name>
</gene>
<reference evidence="4 5" key="1">
    <citation type="submission" date="2016-10" db="EMBL/GenBank/DDBJ databases">
        <authorList>
            <person name="de Groot N.N."/>
        </authorList>
    </citation>
    <scope>NUCLEOTIDE SEQUENCE [LARGE SCALE GENOMIC DNA]</scope>
    <source>
        <strain evidence="4 5">DSM 21650</strain>
    </source>
</reference>
<dbReference type="PROSITE" id="PS51257">
    <property type="entry name" value="PROKAR_LIPOPROTEIN"/>
    <property type="match status" value="1"/>
</dbReference>